<keyword evidence="6" id="KW-1185">Reference proteome</keyword>
<dbReference type="PROSITE" id="PS00518">
    <property type="entry name" value="ZF_RING_1"/>
    <property type="match status" value="1"/>
</dbReference>
<evidence type="ECO:0000313" key="6">
    <source>
        <dbReference type="Proteomes" id="UP000253094"/>
    </source>
</evidence>
<reference evidence="5 6" key="1">
    <citation type="submission" date="2018-06" db="EMBL/GenBank/DDBJ databases">
        <title>Sphaerisporangium craniellae sp. nov., isolated from a marine sponge in the South China Sea.</title>
        <authorList>
            <person name="Li L."/>
        </authorList>
    </citation>
    <scope>NUCLEOTIDE SEQUENCE [LARGE SCALE GENOMIC DNA]</scope>
    <source>
        <strain evidence="5 6">CCTCC AA 208026</strain>
    </source>
</reference>
<dbReference type="Proteomes" id="UP000253094">
    <property type="component" value="Unassembled WGS sequence"/>
</dbReference>
<comment type="caution">
    <text evidence="5">The sequence shown here is derived from an EMBL/GenBank/DDBJ whole genome shotgun (WGS) entry which is preliminary data.</text>
</comment>
<dbReference type="InterPro" id="IPR017907">
    <property type="entry name" value="Znf_RING_CS"/>
</dbReference>
<dbReference type="SUPFAM" id="SSF57850">
    <property type="entry name" value="RING/U-box"/>
    <property type="match status" value="1"/>
</dbReference>
<keyword evidence="4" id="KW-0472">Membrane</keyword>
<keyword evidence="4" id="KW-1133">Transmembrane helix</keyword>
<dbReference type="GO" id="GO:0008270">
    <property type="term" value="F:zinc ion binding"/>
    <property type="evidence" value="ECO:0007669"/>
    <property type="project" value="UniProtKB-KW"/>
</dbReference>
<dbReference type="OrthoDB" id="4351019at2"/>
<keyword evidence="2" id="KW-0863">Zinc-finger</keyword>
<keyword evidence="1" id="KW-0479">Metal-binding</keyword>
<evidence type="ECO:0000256" key="2">
    <source>
        <dbReference type="ARBA" id="ARBA00022771"/>
    </source>
</evidence>
<evidence type="ECO:0000256" key="3">
    <source>
        <dbReference type="ARBA" id="ARBA00022833"/>
    </source>
</evidence>
<evidence type="ECO:0000313" key="5">
    <source>
        <dbReference type="EMBL" id="RCG31046.1"/>
    </source>
</evidence>
<evidence type="ECO:0000256" key="4">
    <source>
        <dbReference type="SAM" id="Phobius"/>
    </source>
</evidence>
<evidence type="ECO:0008006" key="7">
    <source>
        <dbReference type="Google" id="ProtNLM"/>
    </source>
</evidence>
<accession>A0A367FKX4</accession>
<protein>
    <recommendedName>
        <fullName evidence="7">RING-type domain-containing protein</fullName>
    </recommendedName>
</protein>
<dbReference type="RefSeq" id="WP_114029180.1">
    <property type="nucleotide sequence ID" value="NZ_QOIL01000006.1"/>
</dbReference>
<organism evidence="5 6">
    <name type="scientific">Sphaerisporangium album</name>
    <dbReference type="NCBI Taxonomy" id="509200"/>
    <lineage>
        <taxon>Bacteria</taxon>
        <taxon>Bacillati</taxon>
        <taxon>Actinomycetota</taxon>
        <taxon>Actinomycetes</taxon>
        <taxon>Streptosporangiales</taxon>
        <taxon>Streptosporangiaceae</taxon>
        <taxon>Sphaerisporangium</taxon>
    </lineage>
</organism>
<name>A0A367FKX4_9ACTN</name>
<evidence type="ECO:0000256" key="1">
    <source>
        <dbReference type="ARBA" id="ARBA00022723"/>
    </source>
</evidence>
<keyword evidence="4" id="KW-0812">Transmembrane</keyword>
<feature type="transmembrane region" description="Helical" evidence="4">
    <location>
        <begin position="38"/>
        <end position="57"/>
    </location>
</feature>
<dbReference type="EMBL" id="QOIL01000006">
    <property type="protein sequence ID" value="RCG31046.1"/>
    <property type="molecule type" value="Genomic_DNA"/>
</dbReference>
<proteinExistence type="predicted"/>
<dbReference type="AlphaFoldDB" id="A0A367FKX4"/>
<gene>
    <name evidence="5" type="ORF">DQ384_13980</name>
</gene>
<keyword evidence="3" id="KW-0862">Zinc</keyword>
<sequence>MSCEHLVCAQCAGPVVEGRCPACRASRDRLHHHGLGGLSPMLVAIVLVVLLVFTLTLKHLYGA</sequence>